<feature type="transmembrane region" description="Helical" evidence="1">
    <location>
        <begin position="97"/>
        <end position="114"/>
    </location>
</feature>
<proteinExistence type="predicted"/>
<dbReference type="EMBL" id="JBHTIZ010000021">
    <property type="protein sequence ID" value="MFD0984338.1"/>
    <property type="molecule type" value="Genomic_DNA"/>
</dbReference>
<feature type="transmembrane region" description="Helical" evidence="1">
    <location>
        <begin position="189"/>
        <end position="207"/>
    </location>
</feature>
<evidence type="ECO:0000313" key="3">
    <source>
        <dbReference type="Proteomes" id="UP001597051"/>
    </source>
</evidence>
<keyword evidence="1" id="KW-0472">Membrane</keyword>
<evidence type="ECO:0000256" key="1">
    <source>
        <dbReference type="SAM" id="Phobius"/>
    </source>
</evidence>
<reference evidence="3" key="1">
    <citation type="journal article" date="2019" name="Int. J. Syst. Evol. Microbiol.">
        <title>The Global Catalogue of Microorganisms (GCM) 10K type strain sequencing project: providing services to taxonomists for standard genome sequencing and annotation.</title>
        <authorList>
            <consortium name="The Broad Institute Genomics Platform"/>
            <consortium name="The Broad Institute Genome Sequencing Center for Infectious Disease"/>
            <person name="Wu L."/>
            <person name="Ma J."/>
        </authorList>
    </citation>
    <scope>NUCLEOTIDE SEQUENCE [LARGE SCALE GENOMIC DNA]</scope>
    <source>
        <strain evidence="3">CECT 7649</strain>
    </source>
</reference>
<evidence type="ECO:0008006" key="4">
    <source>
        <dbReference type="Google" id="ProtNLM"/>
    </source>
</evidence>
<feature type="transmembrane region" description="Helical" evidence="1">
    <location>
        <begin position="214"/>
        <end position="232"/>
    </location>
</feature>
<evidence type="ECO:0000313" key="2">
    <source>
        <dbReference type="EMBL" id="MFD0984338.1"/>
    </source>
</evidence>
<feature type="transmembrane region" description="Helical" evidence="1">
    <location>
        <begin position="238"/>
        <end position="258"/>
    </location>
</feature>
<protein>
    <recommendedName>
        <fullName evidence="4">Prenyltransferase</fullName>
    </recommendedName>
</protein>
<organism evidence="2 3">
    <name type="scientific">Flavobacterium myungsuense</name>
    <dbReference type="NCBI Taxonomy" id="651823"/>
    <lineage>
        <taxon>Bacteria</taxon>
        <taxon>Pseudomonadati</taxon>
        <taxon>Bacteroidota</taxon>
        <taxon>Flavobacteriia</taxon>
        <taxon>Flavobacteriales</taxon>
        <taxon>Flavobacteriaceae</taxon>
        <taxon>Flavobacterium</taxon>
    </lineage>
</organism>
<accession>A0ABW3J1M1</accession>
<feature type="transmembrane region" description="Helical" evidence="1">
    <location>
        <begin position="71"/>
        <end position="90"/>
    </location>
</feature>
<name>A0ABW3J1M1_9FLAO</name>
<comment type="caution">
    <text evidence="2">The sequence shown here is derived from an EMBL/GenBank/DDBJ whole genome shotgun (WGS) entry which is preliminary data.</text>
</comment>
<feature type="transmembrane region" description="Helical" evidence="1">
    <location>
        <begin position="41"/>
        <end position="59"/>
    </location>
</feature>
<keyword evidence="1" id="KW-1133">Transmembrane helix</keyword>
<gene>
    <name evidence="2" type="ORF">ACFQ0S_07595</name>
</gene>
<feature type="transmembrane region" description="Helical" evidence="1">
    <location>
        <begin position="12"/>
        <end position="29"/>
    </location>
</feature>
<feature type="transmembrane region" description="Helical" evidence="1">
    <location>
        <begin position="120"/>
        <end position="140"/>
    </location>
</feature>
<keyword evidence="1" id="KW-0812">Transmembrane</keyword>
<dbReference type="Proteomes" id="UP001597051">
    <property type="component" value="Unassembled WGS sequence"/>
</dbReference>
<dbReference type="RefSeq" id="WP_379753259.1">
    <property type="nucleotide sequence ID" value="NZ_JBHSYB010000006.1"/>
</dbReference>
<keyword evidence="3" id="KW-1185">Reference proteome</keyword>
<sequence length="259" mass="30211">MIVLRKVFDFYIQSSLHVGIAVFCLVKITDCDLVPKNIDNYSILVFFGTVLGYNFLKYYDVFRKGNFLSNKHYGILFVSLLSSTGFLLFFSGLKNGIQIKILISGIFVILYPFLRKYGWLKLFFVSFVVTYITVYIPVVLNKPVILECYISLLQRFFILSSLLIPFEIMDTKTDPKSLNTLPQLFGIRKAKQLGYGFIVVFLFLEFINFRIHNFIIDAVIAIVTIIFIRFISLENDEYYTSFWVESVPIFWLVLLILFQ</sequence>